<dbReference type="CDD" id="cd07100">
    <property type="entry name" value="ALDH_SSADH1_GabD1"/>
    <property type="match status" value="1"/>
</dbReference>
<dbReference type="RefSeq" id="WP_194028351.1">
    <property type="nucleotide sequence ID" value="NZ_JADEWZ010000005.1"/>
</dbReference>
<dbReference type="AlphaFoldDB" id="A0A8J7AS38"/>
<name>A0A8J7AS38_9CYAN</name>
<evidence type="ECO:0000256" key="2">
    <source>
        <dbReference type="ARBA" id="ARBA00022857"/>
    </source>
</evidence>
<keyword evidence="2" id="KW-0521">NADP</keyword>
<dbReference type="InterPro" id="IPR016163">
    <property type="entry name" value="Ald_DH_C"/>
</dbReference>
<dbReference type="SUPFAM" id="SSF53720">
    <property type="entry name" value="ALDH-like"/>
    <property type="match status" value="1"/>
</dbReference>
<dbReference type="PANTHER" id="PTHR43217">
    <property type="entry name" value="SUCCINATE SEMIALDEHYDE DEHYDROGENASE [NAD(P)+] SAD"/>
    <property type="match status" value="1"/>
</dbReference>
<dbReference type="GO" id="GO:0004030">
    <property type="term" value="F:aldehyde dehydrogenase [NAD(P)+] activity"/>
    <property type="evidence" value="ECO:0007669"/>
    <property type="project" value="InterPro"/>
</dbReference>
<evidence type="ECO:0000313" key="6">
    <source>
        <dbReference type="Proteomes" id="UP000654482"/>
    </source>
</evidence>
<dbReference type="GO" id="GO:0004777">
    <property type="term" value="F:succinate-semialdehyde dehydrogenase (NAD+) activity"/>
    <property type="evidence" value="ECO:0007669"/>
    <property type="project" value="TreeGrafter"/>
</dbReference>
<evidence type="ECO:0000313" key="5">
    <source>
        <dbReference type="EMBL" id="MBE9115271.1"/>
    </source>
</evidence>
<dbReference type="Proteomes" id="UP000654482">
    <property type="component" value="Unassembled WGS sequence"/>
</dbReference>
<evidence type="ECO:0000259" key="4">
    <source>
        <dbReference type="Pfam" id="PF00171"/>
    </source>
</evidence>
<dbReference type="Gene3D" id="3.40.309.10">
    <property type="entry name" value="Aldehyde Dehydrogenase, Chain A, domain 2"/>
    <property type="match status" value="1"/>
</dbReference>
<dbReference type="Gene3D" id="3.40.605.10">
    <property type="entry name" value="Aldehyde Dehydrogenase, Chain A, domain 1"/>
    <property type="match status" value="1"/>
</dbReference>
<dbReference type="InterPro" id="IPR044148">
    <property type="entry name" value="ALDH_GabD1-like"/>
</dbReference>
<dbReference type="InterPro" id="IPR015590">
    <property type="entry name" value="Aldehyde_DH_dom"/>
</dbReference>
<dbReference type="FunFam" id="3.40.605.10:FF:000012">
    <property type="entry name" value="NAD-dependent succinate-semialdehyde dehydrogenase"/>
    <property type="match status" value="1"/>
</dbReference>
<comment type="similarity">
    <text evidence="1">Belongs to the aldehyde dehydrogenase family.</text>
</comment>
<evidence type="ECO:0000256" key="3">
    <source>
        <dbReference type="ARBA" id="ARBA00023002"/>
    </source>
</evidence>
<organism evidence="5 6">
    <name type="scientific">Lusitaniella coriacea LEGE 07157</name>
    <dbReference type="NCBI Taxonomy" id="945747"/>
    <lineage>
        <taxon>Bacteria</taxon>
        <taxon>Bacillati</taxon>
        <taxon>Cyanobacteriota</taxon>
        <taxon>Cyanophyceae</taxon>
        <taxon>Spirulinales</taxon>
        <taxon>Lusitaniellaceae</taxon>
        <taxon>Lusitaniella</taxon>
    </lineage>
</organism>
<keyword evidence="6" id="KW-1185">Reference proteome</keyword>
<dbReference type="InterPro" id="IPR016161">
    <property type="entry name" value="Ald_DH/histidinol_DH"/>
</dbReference>
<dbReference type="InterPro" id="IPR016162">
    <property type="entry name" value="Ald_DH_N"/>
</dbReference>
<protein>
    <submittedName>
        <fullName evidence="5">NAD-dependent succinate-semialdehyde dehydrogenase</fullName>
    </submittedName>
</protein>
<reference evidence="5" key="1">
    <citation type="submission" date="2020-10" db="EMBL/GenBank/DDBJ databases">
        <authorList>
            <person name="Castelo-Branco R."/>
            <person name="Eusebio N."/>
            <person name="Adriana R."/>
            <person name="Vieira A."/>
            <person name="Brugerolle De Fraissinette N."/>
            <person name="Rezende De Castro R."/>
            <person name="Schneider M.P."/>
            <person name="Vasconcelos V."/>
            <person name="Leao P.N."/>
        </authorList>
    </citation>
    <scope>NUCLEOTIDE SEQUENCE</scope>
    <source>
        <strain evidence="5">LEGE 07157</strain>
    </source>
</reference>
<proteinExistence type="inferred from homology"/>
<keyword evidence="3" id="KW-0560">Oxidoreductase</keyword>
<sequence length="455" mass="49114">MGIATINPATGETVKTFEALTPNEINEKLAIAQSCFETYRKSAIAQKSEWLHNAANILERNSTEYGEIMTLEMGKPIKGAIAEAKKCAWVCRYYADNAADFLADVPAESDGSQAFIRYQPLGAVLAVMPWNFPFWQVFRFAAPNLMAGNVGLLKHASNVPQCALKIEEIIRDAGFPEGAFQTLLIGSEAVEQVINDACVKAATLTGSEPAGASLASAAGKQIKKTLLELGGSDPFVVLESADLDEAVAAGTTARMLNNGQSCIAAKRFIVVESIADEFERKMTERFKSLKIGDPTLEETDLGPLATSSILQDLDEQVQKSIEMGAKAVIGGQPLKDRPGNFYPPTILTNIPSGSPAEKEEFFGPVALLFRVKNIDDAIALANDTPFGLGASGWTQNEQERDRLINELEAGAVFINGLVKSDPRIPFGGIKRSGYGRELGIQGIHEFVNVKTVWVK</sequence>
<dbReference type="FunFam" id="3.40.309.10:FF:000009">
    <property type="entry name" value="Aldehyde dehydrogenase A"/>
    <property type="match status" value="1"/>
</dbReference>
<dbReference type="InterPro" id="IPR047110">
    <property type="entry name" value="GABD/Sad-like"/>
</dbReference>
<dbReference type="PANTHER" id="PTHR43217:SF1">
    <property type="entry name" value="SUCCINATE SEMIALDEHYDE DEHYDROGENASE [NAD(P)+] SAD"/>
    <property type="match status" value="1"/>
</dbReference>
<feature type="domain" description="Aldehyde dehydrogenase" evidence="4">
    <location>
        <begin position="3"/>
        <end position="452"/>
    </location>
</feature>
<dbReference type="EMBL" id="JADEWZ010000005">
    <property type="protein sequence ID" value="MBE9115271.1"/>
    <property type="molecule type" value="Genomic_DNA"/>
</dbReference>
<gene>
    <name evidence="5" type="ORF">IQ249_05085</name>
</gene>
<accession>A0A8J7AS38</accession>
<dbReference type="Pfam" id="PF00171">
    <property type="entry name" value="Aldedh"/>
    <property type="match status" value="1"/>
</dbReference>
<evidence type="ECO:0000256" key="1">
    <source>
        <dbReference type="ARBA" id="ARBA00009986"/>
    </source>
</evidence>
<comment type="caution">
    <text evidence="5">The sequence shown here is derived from an EMBL/GenBank/DDBJ whole genome shotgun (WGS) entry which is preliminary data.</text>
</comment>